<feature type="region of interest" description="Disordered" evidence="2">
    <location>
        <begin position="90"/>
        <end position="153"/>
    </location>
</feature>
<dbReference type="Gene3D" id="3.40.50.720">
    <property type="entry name" value="NAD(P)-binding Rossmann-like Domain"/>
    <property type="match status" value="1"/>
</dbReference>
<dbReference type="InterPro" id="IPR036291">
    <property type="entry name" value="NAD(P)-bd_dom_sf"/>
</dbReference>
<dbReference type="InterPro" id="IPR003462">
    <property type="entry name" value="ODC_Mu_crystall"/>
</dbReference>
<dbReference type="EMBL" id="PDNB01000013">
    <property type="protein sequence ID" value="PGH16984.1"/>
    <property type="molecule type" value="Genomic_DNA"/>
</dbReference>
<feature type="compositionally biased region" description="Low complexity" evidence="2">
    <location>
        <begin position="100"/>
        <end position="139"/>
    </location>
</feature>
<evidence type="ECO:0000256" key="2">
    <source>
        <dbReference type="SAM" id="MobiDB-lite"/>
    </source>
</evidence>
<evidence type="ECO:0000313" key="3">
    <source>
        <dbReference type="EMBL" id="PGH16984.1"/>
    </source>
</evidence>
<comment type="caution">
    <text evidence="3">The sequence shown here is derived from an EMBL/GenBank/DDBJ whole genome shotgun (WGS) entry which is preliminary data.</text>
</comment>
<feature type="compositionally biased region" description="Polar residues" evidence="2">
    <location>
        <begin position="144"/>
        <end position="153"/>
    </location>
</feature>
<evidence type="ECO:0000313" key="4">
    <source>
        <dbReference type="Proteomes" id="UP000223968"/>
    </source>
</evidence>
<dbReference type="PANTHER" id="PTHR13812">
    <property type="entry name" value="KETIMINE REDUCTASE MU-CRYSTALLIN"/>
    <property type="match status" value="1"/>
</dbReference>
<dbReference type="GO" id="GO:0005737">
    <property type="term" value="C:cytoplasm"/>
    <property type="evidence" value="ECO:0007669"/>
    <property type="project" value="TreeGrafter"/>
</dbReference>
<dbReference type="FunFam" id="3.40.50.720:FF:000556">
    <property type="entry name" value="Proline utilization protein PrnX-like protein"/>
    <property type="match status" value="1"/>
</dbReference>
<reference evidence="3 4" key="1">
    <citation type="submission" date="2017-10" db="EMBL/GenBank/DDBJ databases">
        <title>Comparative genomics in systemic dimorphic fungi from Ajellomycetaceae.</title>
        <authorList>
            <person name="Munoz J.F."/>
            <person name="Mcewen J.G."/>
            <person name="Clay O.K."/>
            <person name="Cuomo C.A."/>
        </authorList>
    </citation>
    <scope>NUCLEOTIDE SEQUENCE [LARGE SCALE GENOMIC DNA]</scope>
    <source>
        <strain evidence="3 4">UAMH5409</strain>
    </source>
</reference>
<dbReference type="Pfam" id="PF02423">
    <property type="entry name" value="OCD_Mu_crystall"/>
    <property type="match status" value="1"/>
</dbReference>
<accession>A0A2B7XYV5</accession>
<protein>
    <recommendedName>
        <fullName evidence="5">Quinate/shikimate 5-dehydrogenase/glutamyl-tRNA reductase domain-containing protein</fullName>
    </recommendedName>
</protein>
<dbReference type="AlphaFoldDB" id="A0A2B7XYV5"/>
<dbReference type="OrthoDB" id="41492at2759"/>
<gene>
    <name evidence="3" type="ORF">AJ79_01368</name>
</gene>
<evidence type="ECO:0008006" key="5">
    <source>
        <dbReference type="Google" id="ProtNLM"/>
    </source>
</evidence>
<organism evidence="3 4">
    <name type="scientific">Helicocarpus griseus UAMH5409</name>
    <dbReference type="NCBI Taxonomy" id="1447875"/>
    <lineage>
        <taxon>Eukaryota</taxon>
        <taxon>Fungi</taxon>
        <taxon>Dikarya</taxon>
        <taxon>Ascomycota</taxon>
        <taxon>Pezizomycotina</taxon>
        <taxon>Eurotiomycetes</taxon>
        <taxon>Eurotiomycetidae</taxon>
        <taxon>Onygenales</taxon>
        <taxon>Ajellomycetaceae</taxon>
        <taxon>Helicocarpus</taxon>
    </lineage>
</organism>
<dbReference type="STRING" id="1447875.A0A2B7XYV5"/>
<keyword evidence="4" id="KW-1185">Reference proteome</keyword>
<dbReference type="PANTHER" id="PTHR13812:SF19">
    <property type="entry name" value="KETIMINE REDUCTASE MU-CRYSTALLIN"/>
    <property type="match status" value="1"/>
</dbReference>
<dbReference type="Gene3D" id="3.30.1780.10">
    <property type="entry name" value="ornithine cyclodeaminase, domain 1"/>
    <property type="match status" value="1"/>
</dbReference>
<evidence type="ECO:0000256" key="1">
    <source>
        <dbReference type="ARBA" id="ARBA00008903"/>
    </source>
</evidence>
<dbReference type="InterPro" id="IPR023401">
    <property type="entry name" value="ODC_N"/>
</dbReference>
<sequence length="461" mass="50302">MPLTVLTDSDVHSLLLSLTRDEVVKLQQDLADALREYSTGNQDTSCCAEYQPVRTAITRPNGLTTLFMPASTGDSIGLKILSIPNVPLKDIPAERRETQSSSSSSHRPSSSSSLSAVDSQSSRNSTSSTHSSISLRSGSETSDRPSITSVPSNLTGAIAATPSTAPPGTLTLLDAAGKPAALLNARELTAFRTALASLIIFNRRKHIHTITVFGAGLQAYWHIRLALLLRGTEIKHVNIINRSFERATHLLREFYSANQAHWRLDVKFSAVSHDFKEYDRLLREGVRKADVIFCCTPSLEPLFAAEILTAGDGRRKGRYISAIGSVTPYMSELPAAVLLDAVRPHYHRSSFPHHRHPARGGAVVVDNLSSCLRDAGEIVQAGLNAKQLVEVGELLMLKAERLVGNREDNECKKSDKKLFEWLEKGNVIYKSVGLGLMDLMTGEDLVRLAAERGIGTTIPNF</sequence>
<name>A0A2B7XYV5_9EURO</name>
<dbReference type="Proteomes" id="UP000223968">
    <property type="component" value="Unassembled WGS sequence"/>
</dbReference>
<dbReference type="SUPFAM" id="SSF51735">
    <property type="entry name" value="NAD(P)-binding Rossmann-fold domains"/>
    <property type="match status" value="1"/>
</dbReference>
<comment type="similarity">
    <text evidence="1">Belongs to the ornithine cyclodeaminase/mu-crystallin family.</text>
</comment>
<proteinExistence type="inferred from homology"/>